<sequence>MHSFLSRVLPRDRLLPVVAAVFAVDTGLLLANPPDEPAGRTVFGWILAGLTCVVFAFRRRWPVPVAVAALLAAAVYYPTGSHDGATPTIVFVLAIYTVAARGRLTAAVTLAAVTVLAMAGAEIFARSVRGEGNVDNMSLVLLTGWLLALVLLGHALRVRQDYLREAEQRARAAEGERDARARSAATEERLRIAREVHDVLGHSLSLINVQAAAAVHRSARRPGETGELVRTLESVRETSRDALRELRATLGVLRQADEDAPTEPVAGLERVGELAERARGAGLEVSVRVSGDPAGLPPQISLAGYRIVQEALTNTTRHAAASAVRIEFVRTAAGLRVTVEDDGRGAPGERPGSRADGGSGLSGMAERARALGGEFTAGNTASGFRVEARLPLPGDGR</sequence>
<comment type="catalytic activity">
    <reaction evidence="1">
        <text>ATP + protein L-histidine = ADP + protein N-phospho-L-histidine.</text>
        <dbReference type="EC" id="2.7.13.3"/>
    </reaction>
</comment>
<feature type="domain" description="Signal transduction histidine kinase subgroup 3 dimerisation and phosphoacceptor" evidence="12">
    <location>
        <begin position="188"/>
        <end position="257"/>
    </location>
</feature>
<dbReference type="SUPFAM" id="SSF55874">
    <property type="entry name" value="ATPase domain of HSP90 chaperone/DNA topoisomerase II/histidine kinase"/>
    <property type="match status" value="1"/>
</dbReference>
<accession>A0ABN2PVF9</accession>
<keyword evidence="4" id="KW-0808">Transferase</keyword>
<evidence type="ECO:0000259" key="11">
    <source>
        <dbReference type="Pfam" id="PF02518"/>
    </source>
</evidence>
<dbReference type="Pfam" id="PF07730">
    <property type="entry name" value="HisKA_3"/>
    <property type="match status" value="1"/>
</dbReference>
<feature type="domain" description="DUF7134" evidence="13">
    <location>
        <begin position="18"/>
        <end position="160"/>
    </location>
</feature>
<evidence type="ECO:0000256" key="3">
    <source>
        <dbReference type="ARBA" id="ARBA00022553"/>
    </source>
</evidence>
<dbReference type="Proteomes" id="UP001501303">
    <property type="component" value="Unassembled WGS sequence"/>
</dbReference>
<evidence type="ECO:0000256" key="8">
    <source>
        <dbReference type="ARBA" id="ARBA00023012"/>
    </source>
</evidence>
<dbReference type="Pfam" id="PF02518">
    <property type="entry name" value="HATPase_c"/>
    <property type="match status" value="1"/>
</dbReference>
<evidence type="ECO:0000256" key="5">
    <source>
        <dbReference type="ARBA" id="ARBA00022741"/>
    </source>
</evidence>
<keyword evidence="3" id="KW-0597">Phosphoprotein</keyword>
<dbReference type="GO" id="GO:0016301">
    <property type="term" value="F:kinase activity"/>
    <property type="evidence" value="ECO:0007669"/>
    <property type="project" value="UniProtKB-KW"/>
</dbReference>
<dbReference type="PANTHER" id="PTHR24421:SF10">
    <property type="entry name" value="NITRATE_NITRITE SENSOR PROTEIN NARQ"/>
    <property type="match status" value="1"/>
</dbReference>
<feature type="transmembrane region" description="Helical" evidence="10">
    <location>
        <begin position="37"/>
        <end position="56"/>
    </location>
</feature>
<evidence type="ECO:0000256" key="2">
    <source>
        <dbReference type="ARBA" id="ARBA00012438"/>
    </source>
</evidence>
<evidence type="ECO:0000256" key="7">
    <source>
        <dbReference type="ARBA" id="ARBA00022840"/>
    </source>
</evidence>
<keyword evidence="10" id="KW-0472">Membrane</keyword>
<feature type="transmembrane region" description="Helical" evidence="10">
    <location>
        <begin position="107"/>
        <end position="125"/>
    </location>
</feature>
<evidence type="ECO:0000259" key="13">
    <source>
        <dbReference type="Pfam" id="PF23539"/>
    </source>
</evidence>
<evidence type="ECO:0000313" key="14">
    <source>
        <dbReference type="EMBL" id="GAA1932990.1"/>
    </source>
</evidence>
<keyword evidence="10" id="KW-0812">Transmembrane</keyword>
<evidence type="ECO:0000313" key="15">
    <source>
        <dbReference type="Proteomes" id="UP001501303"/>
    </source>
</evidence>
<dbReference type="EC" id="2.7.13.3" evidence="2"/>
<protein>
    <recommendedName>
        <fullName evidence="2">histidine kinase</fullName>
        <ecNumber evidence="2">2.7.13.3</ecNumber>
    </recommendedName>
</protein>
<keyword evidence="10" id="KW-1133">Transmembrane helix</keyword>
<dbReference type="EMBL" id="BAAAMJ010000070">
    <property type="protein sequence ID" value="GAA1932990.1"/>
    <property type="molecule type" value="Genomic_DNA"/>
</dbReference>
<evidence type="ECO:0000256" key="6">
    <source>
        <dbReference type="ARBA" id="ARBA00022777"/>
    </source>
</evidence>
<dbReference type="InterPro" id="IPR050482">
    <property type="entry name" value="Sensor_HK_TwoCompSys"/>
</dbReference>
<evidence type="ECO:0000256" key="10">
    <source>
        <dbReference type="SAM" id="Phobius"/>
    </source>
</evidence>
<dbReference type="Gene3D" id="3.30.565.10">
    <property type="entry name" value="Histidine kinase-like ATPase, C-terminal domain"/>
    <property type="match status" value="1"/>
</dbReference>
<dbReference type="Pfam" id="PF23539">
    <property type="entry name" value="DUF7134"/>
    <property type="match status" value="1"/>
</dbReference>
<keyword evidence="7" id="KW-0067">ATP-binding</keyword>
<evidence type="ECO:0000256" key="9">
    <source>
        <dbReference type="SAM" id="MobiDB-lite"/>
    </source>
</evidence>
<dbReference type="InterPro" id="IPR055558">
    <property type="entry name" value="DUF7134"/>
</dbReference>
<organism evidence="14 15">
    <name type="scientific">Streptomyces sodiiphilus</name>
    <dbReference type="NCBI Taxonomy" id="226217"/>
    <lineage>
        <taxon>Bacteria</taxon>
        <taxon>Bacillati</taxon>
        <taxon>Actinomycetota</taxon>
        <taxon>Actinomycetes</taxon>
        <taxon>Kitasatosporales</taxon>
        <taxon>Streptomycetaceae</taxon>
        <taxon>Streptomyces</taxon>
    </lineage>
</organism>
<feature type="transmembrane region" description="Helical" evidence="10">
    <location>
        <begin position="12"/>
        <end position="31"/>
    </location>
</feature>
<dbReference type="InterPro" id="IPR011712">
    <property type="entry name" value="Sig_transdc_His_kin_sub3_dim/P"/>
</dbReference>
<keyword evidence="5" id="KW-0547">Nucleotide-binding</keyword>
<evidence type="ECO:0000259" key="12">
    <source>
        <dbReference type="Pfam" id="PF07730"/>
    </source>
</evidence>
<dbReference type="InterPro" id="IPR036890">
    <property type="entry name" value="HATPase_C_sf"/>
</dbReference>
<feature type="transmembrane region" description="Helical" evidence="10">
    <location>
        <begin position="137"/>
        <end position="156"/>
    </location>
</feature>
<comment type="caution">
    <text evidence="14">The sequence shown here is derived from an EMBL/GenBank/DDBJ whole genome shotgun (WGS) entry which is preliminary data.</text>
</comment>
<reference evidence="14 15" key="1">
    <citation type="journal article" date="2019" name="Int. J. Syst. Evol. Microbiol.">
        <title>The Global Catalogue of Microorganisms (GCM) 10K type strain sequencing project: providing services to taxonomists for standard genome sequencing and annotation.</title>
        <authorList>
            <consortium name="The Broad Institute Genomics Platform"/>
            <consortium name="The Broad Institute Genome Sequencing Center for Infectious Disease"/>
            <person name="Wu L."/>
            <person name="Ma J."/>
        </authorList>
    </citation>
    <scope>NUCLEOTIDE SEQUENCE [LARGE SCALE GENOMIC DNA]</scope>
    <source>
        <strain evidence="14 15">JCM 13581</strain>
    </source>
</reference>
<keyword evidence="6 14" id="KW-0418">Kinase</keyword>
<dbReference type="InterPro" id="IPR003594">
    <property type="entry name" value="HATPase_dom"/>
</dbReference>
<dbReference type="CDD" id="cd16917">
    <property type="entry name" value="HATPase_UhpB-NarQ-NarX-like"/>
    <property type="match status" value="1"/>
</dbReference>
<dbReference type="RefSeq" id="WP_344265919.1">
    <property type="nucleotide sequence ID" value="NZ_BAAAMJ010000070.1"/>
</dbReference>
<feature type="domain" description="Histidine kinase/HSP90-like ATPase" evidence="11">
    <location>
        <begin position="305"/>
        <end position="393"/>
    </location>
</feature>
<keyword evidence="8" id="KW-0902">Two-component regulatory system</keyword>
<gene>
    <name evidence="14" type="ORF">GCM10009716_45240</name>
</gene>
<keyword evidence="15" id="KW-1185">Reference proteome</keyword>
<evidence type="ECO:0000256" key="1">
    <source>
        <dbReference type="ARBA" id="ARBA00000085"/>
    </source>
</evidence>
<name>A0ABN2PVF9_9ACTN</name>
<dbReference type="PANTHER" id="PTHR24421">
    <property type="entry name" value="NITRATE/NITRITE SENSOR PROTEIN NARX-RELATED"/>
    <property type="match status" value="1"/>
</dbReference>
<feature type="region of interest" description="Disordered" evidence="9">
    <location>
        <begin position="339"/>
        <end position="366"/>
    </location>
</feature>
<feature type="transmembrane region" description="Helical" evidence="10">
    <location>
        <begin position="61"/>
        <end position="78"/>
    </location>
</feature>
<dbReference type="Gene3D" id="1.20.5.1930">
    <property type="match status" value="1"/>
</dbReference>
<proteinExistence type="predicted"/>
<evidence type="ECO:0000256" key="4">
    <source>
        <dbReference type="ARBA" id="ARBA00022679"/>
    </source>
</evidence>